<evidence type="ECO:0000313" key="5">
    <source>
        <dbReference type="EMBL" id="BCO09734.1"/>
    </source>
</evidence>
<gene>
    <name evidence="5" type="ORF">GF1_21100</name>
</gene>
<feature type="transmembrane region" description="Helical" evidence="3">
    <location>
        <begin position="12"/>
        <end position="33"/>
    </location>
</feature>
<dbReference type="KEGG" id="ddu:GF1_21100"/>
<evidence type="ECO:0000256" key="1">
    <source>
        <dbReference type="ARBA" id="ARBA00007430"/>
    </source>
</evidence>
<keyword evidence="6" id="KW-1185">Reference proteome</keyword>
<evidence type="ECO:0000313" key="6">
    <source>
        <dbReference type="Proteomes" id="UP001063350"/>
    </source>
</evidence>
<organism evidence="5 6">
    <name type="scientific">Desulfolithobacter dissulfuricans</name>
    <dbReference type="NCBI Taxonomy" id="2795293"/>
    <lineage>
        <taxon>Bacteria</taxon>
        <taxon>Pseudomonadati</taxon>
        <taxon>Thermodesulfobacteriota</taxon>
        <taxon>Desulfobulbia</taxon>
        <taxon>Desulfobulbales</taxon>
        <taxon>Desulfobulbaceae</taxon>
        <taxon>Desulfolithobacter</taxon>
    </lineage>
</organism>
<dbReference type="CDD" id="cd05237">
    <property type="entry name" value="UDP_invert_4-6DH_SDR_e"/>
    <property type="match status" value="1"/>
</dbReference>
<dbReference type="InterPro" id="IPR051203">
    <property type="entry name" value="Polysaccharide_Synthase-Rel"/>
</dbReference>
<dbReference type="SUPFAM" id="SSF51735">
    <property type="entry name" value="NAD(P)-binding Rossmann-fold domains"/>
    <property type="match status" value="2"/>
</dbReference>
<dbReference type="EMBL" id="AP024233">
    <property type="protein sequence ID" value="BCO09734.1"/>
    <property type="molecule type" value="Genomic_DNA"/>
</dbReference>
<dbReference type="Pfam" id="PF02719">
    <property type="entry name" value="Polysacc_synt_2"/>
    <property type="match status" value="1"/>
</dbReference>
<dbReference type="PANTHER" id="PTHR43318:SF1">
    <property type="entry name" value="POLYSACCHARIDE BIOSYNTHESIS PROTEIN EPSC-RELATED"/>
    <property type="match status" value="1"/>
</dbReference>
<evidence type="ECO:0000256" key="3">
    <source>
        <dbReference type="SAM" id="Phobius"/>
    </source>
</evidence>
<feature type="region of interest" description="Disordered" evidence="2">
    <location>
        <begin position="605"/>
        <end position="634"/>
    </location>
</feature>
<keyword evidence="3" id="KW-0812">Transmembrane</keyword>
<feature type="transmembrane region" description="Helical" evidence="3">
    <location>
        <begin position="45"/>
        <end position="68"/>
    </location>
</feature>
<keyword evidence="3" id="KW-0472">Membrane</keyword>
<feature type="domain" description="Polysaccharide biosynthesis protein CapD-like" evidence="4">
    <location>
        <begin position="283"/>
        <end position="565"/>
    </location>
</feature>
<protein>
    <submittedName>
        <fullName evidence="5">Multidrug MFS transporter</fullName>
    </submittedName>
</protein>
<accession>A0A915U1K3</accession>
<feature type="transmembrane region" description="Helical" evidence="3">
    <location>
        <begin position="110"/>
        <end position="130"/>
    </location>
</feature>
<dbReference type="Pfam" id="PF13727">
    <property type="entry name" value="CoA_binding_3"/>
    <property type="match status" value="1"/>
</dbReference>
<keyword evidence="3" id="KW-1133">Transmembrane helix</keyword>
<reference evidence="5" key="1">
    <citation type="submission" date="2020-12" db="EMBL/GenBank/DDBJ databases">
        <title>Desulfobium dissulfuricans gen. nov., sp. nov., a novel mesophilic, sulfate-reducing bacterium isolated from a deep-sea hydrothermal vent.</title>
        <authorList>
            <person name="Hashimoto Y."/>
            <person name="Tame A."/>
            <person name="Sawayama S."/>
            <person name="Miyazaki J."/>
            <person name="Takai K."/>
            <person name="Nakagawa S."/>
        </authorList>
    </citation>
    <scope>NUCLEOTIDE SEQUENCE</scope>
    <source>
        <strain evidence="5">GF1</strain>
    </source>
</reference>
<dbReference type="RefSeq" id="WP_267926487.1">
    <property type="nucleotide sequence ID" value="NZ_AP024233.1"/>
</dbReference>
<dbReference type="Proteomes" id="UP001063350">
    <property type="component" value="Chromosome"/>
</dbReference>
<dbReference type="Gene3D" id="3.40.50.720">
    <property type="entry name" value="NAD(P)-binding Rossmann-like Domain"/>
    <property type="match status" value="2"/>
</dbReference>
<dbReference type="AlphaFoldDB" id="A0A915U1K3"/>
<dbReference type="PANTHER" id="PTHR43318">
    <property type="entry name" value="UDP-N-ACETYLGLUCOSAMINE 4,6-DEHYDRATASE"/>
    <property type="match status" value="1"/>
</dbReference>
<comment type="similarity">
    <text evidence="1">Belongs to the polysaccharide synthase family.</text>
</comment>
<evidence type="ECO:0000259" key="4">
    <source>
        <dbReference type="Pfam" id="PF02719"/>
    </source>
</evidence>
<dbReference type="InterPro" id="IPR036291">
    <property type="entry name" value="NAD(P)-bd_dom_sf"/>
</dbReference>
<name>A0A915U1K3_9BACT</name>
<dbReference type="InterPro" id="IPR003869">
    <property type="entry name" value="Polysac_CapD-like"/>
</dbReference>
<evidence type="ECO:0000256" key="2">
    <source>
        <dbReference type="SAM" id="MobiDB-lite"/>
    </source>
</evidence>
<proteinExistence type="inferred from homology"/>
<sequence length="634" mass="70816">MQRYVFNRWAAFVHDMLWVPLALIMAYLLRFNFDSIPPVHLQTLYKLLLLAIPVQGIIFWIFGLYLGLWRFASIPDIVRILKAVGLGTLVIAVSSGLLTRFQGIPRSVFILYPILLTAGLCGSRLLYRWLKDHRLTLHKKVGKRTLIVGAGRAGELLVRDLLHRPEYEPLAFLDDDPGLKRREIHGVRVVGGTDEIPSIVRDMGIELVILAIPSADKKVLSHLVHLCREADVACQTLPSVLEMKGMEVEAGRLRPVTVDDLLGRETVQLDLDAIAGYLSGKTVLVTGGGGSIGSELCRQIAALEPGRLIIFDNGEFNLYSIDHELRKEYPYLQLETVLGDVKNPERVNWVFATWRPEVVFHAAAYKHVPMVEWNPAEGVCNNVFGTRCVADAADRFQADRFVLVSTDKAVNPANVMGVTKRIAELYCQNLNQRSSVKFITTRFGNVLGSAGSVVPLFQRQIEEGGPVTVTHPEITRYFMTIPESVSLILQAGAMGEGGEIFVLDMGEPVLIRRLAEQMITLSGLVPGEDIEIVYTGLRPGEKLYEEIFHESEDLRTTEHPKLLLARSRQVDWEWLTEEFARLRQAAVSRDVGKLKEYLQNIVPEYRNGGHGGQSSRDSRSCGGDAGLHSRARAR</sequence>